<feature type="region of interest" description="Disordered" evidence="1">
    <location>
        <begin position="1"/>
        <end position="80"/>
    </location>
</feature>
<evidence type="ECO:0000313" key="2">
    <source>
        <dbReference type="EMBL" id="EFN78287.1"/>
    </source>
</evidence>
<dbReference type="Proteomes" id="UP000008237">
    <property type="component" value="Unassembled WGS sequence"/>
</dbReference>
<dbReference type="InParanoid" id="E2C190"/>
<sequence>MEKRRGRPTNAEKLRRDSTSSMGSVGSCIEVMWEGKRKTKEEGEEGEQERAMKKNTKIGGQQEREVGGRRGMEEEEEGREGWIKEGEVKVMVWKLMEKGVEIGEKGVEEGMKEIWQKLELEVEVREAKRIGKGDKKGEGMVLVKLGSVEQKRKVMEAKKKLRG</sequence>
<dbReference type="PROSITE" id="PS51257">
    <property type="entry name" value="PROKAR_LIPOPROTEIN"/>
    <property type="match status" value="1"/>
</dbReference>
<feature type="compositionally biased region" description="Basic and acidic residues" evidence="1">
    <location>
        <begin position="62"/>
        <end position="72"/>
    </location>
</feature>
<accession>E2C190</accession>
<dbReference type="EMBL" id="GL451906">
    <property type="protein sequence ID" value="EFN78287.1"/>
    <property type="molecule type" value="Genomic_DNA"/>
</dbReference>
<evidence type="ECO:0000256" key="1">
    <source>
        <dbReference type="SAM" id="MobiDB-lite"/>
    </source>
</evidence>
<reference evidence="2 3" key="1">
    <citation type="journal article" date="2010" name="Science">
        <title>Genomic comparison of the ants Camponotus floridanus and Harpegnathos saltator.</title>
        <authorList>
            <person name="Bonasio R."/>
            <person name="Zhang G."/>
            <person name="Ye C."/>
            <person name="Mutti N.S."/>
            <person name="Fang X."/>
            <person name="Qin N."/>
            <person name="Donahue G."/>
            <person name="Yang P."/>
            <person name="Li Q."/>
            <person name="Li C."/>
            <person name="Zhang P."/>
            <person name="Huang Z."/>
            <person name="Berger S.L."/>
            <person name="Reinberg D."/>
            <person name="Wang J."/>
            <person name="Liebig J."/>
        </authorList>
    </citation>
    <scope>NUCLEOTIDE SEQUENCE [LARGE SCALE GENOMIC DNA]</scope>
    <source>
        <strain evidence="2 3">R22 G/1</strain>
    </source>
</reference>
<protein>
    <submittedName>
        <fullName evidence="2">Uncharacterized protein</fullName>
    </submittedName>
</protein>
<organism evidence="3">
    <name type="scientific">Harpegnathos saltator</name>
    <name type="common">Jerdon's jumping ant</name>
    <dbReference type="NCBI Taxonomy" id="610380"/>
    <lineage>
        <taxon>Eukaryota</taxon>
        <taxon>Metazoa</taxon>
        <taxon>Ecdysozoa</taxon>
        <taxon>Arthropoda</taxon>
        <taxon>Hexapoda</taxon>
        <taxon>Insecta</taxon>
        <taxon>Pterygota</taxon>
        <taxon>Neoptera</taxon>
        <taxon>Endopterygota</taxon>
        <taxon>Hymenoptera</taxon>
        <taxon>Apocrita</taxon>
        <taxon>Aculeata</taxon>
        <taxon>Formicoidea</taxon>
        <taxon>Formicidae</taxon>
        <taxon>Ponerinae</taxon>
        <taxon>Ponerini</taxon>
        <taxon>Harpegnathos</taxon>
    </lineage>
</organism>
<dbReference type="AlphaFoldDB" id="E2C190"/>
<name>E2C190_HARSA</name>
<evidence type="ECO:0000313" key="3">
    <source>
        <dbReference type="Proteomes" id="UP000008237"/>
    </source>
</evidence>
<keyword evidence="3" id="KW-1185">Reference proteome</keyword>
<proteinExistence type="predicted"/>
<gene>
    <name evidence="2" type="ORF">EAI_05540</name>
</gene>